<accession>A0A3N2PVT8</accession>
<organism evidence="2 3">
    <name type="scientific">Sodiomyces alkalinus (strain CBS 110278 / VKM F-3762 / F11)</name>
    <name type="common">Alkaliphilic filamentous fungus</name>
    <dbReference type="NCBI Taxonomy" id="1314773"/>
    <lineage>
        <taxon>Eukaryota</taxon>
        <taxon>Fungi</taxon>
        <taxon>Dikarya</taxon>
        <taxon>Ascomycota</taxon>
        <taxon>Pezizomycotina</taxon>
        <taxon>Sordariomycetes</taxon>
        <taxon>Hypocreomycetidae</taxon>
        <taxon>Glomerellales</taxon>
        <taxon>Plectosphaerellaceae</taxon>
        <taxon>Sodiomyces</taxon>
    </lineage>
</organism>
<sequence>MKFTASAIALALLPATLASPVEKRQTAVTIVDNYMFSITLPSFSTHHRNRNPSYLIWTTDGCTTSPDNPFGFPFLPACHRHDFGYHNFRAQSRFTSNNKLRIDNKFRDDLYYQCNVNGHGSICRGLAEVYYAAVRAFGGGDATRQTQEEHDALVVLYEEAVRAYEAAVQEAQAKGELPVLE</sequence>
<gene>
    <name evidence="2" type="ORF">SODALDRAFT_276929</name>
</gene>
<protein>
    <submittedName>
        <fullName evidence="2">Secretory phospholipase A2</fullName>
    </submittedName>
</protein>
<evidence type="ECO:0000256" key="1">
    <source>
        <dbReference type="SAM" id="SignalP"/>
    </source>
</evidence>
<proteinExistence type="predicted"/>
<dbReference type="GO" id="GO:0006644">
    <property type="term" value="P:phospholipid metabolic process"/>
    <property type="evidence" value="ECO:0007669"/>
    <property type="project" value="InterPro"/>
</dbReference>
<dbReference type="EMBL" id="ML119055">
    <property type="protein sequence ID" value="ROT38592.1"/>
    <property type="molecule type" value="Genomic_DNA"/>
</dbReference>
<dbReference type="RefSeq" id="XP_028466398.1">
    <property type="nucleotide sequence ID" value="XM_028608039.1"/>
</dbReference>
<keyword evidence="1" id="KW-0732">Signal</keyword>
<dbReference type="InterPro" id="IPR015141">
    <property type="entry name" value="PLipase_A2_prok/fun"/>
</dbReference>
<dbReference type="Pfam" id="PF09056">
    <property type="entry name" value="Phospholip_A2_3"/>
    <property type="match status" value="1"/>
</dbReference>
<dbReference type="GO" id="GO:0004623">
    <property type="term" value="F:phospholipase A2 activity"/>
    <property type="evidence" value="ECO:0007669"/>
    <property type="project" value="InterPro"/>
</dbReference>
<evidence type="ECO:0000313" key="3">
    <source>
        <dbReference type="Proteomes" id="UP000272025"/>
    </source>
</evidence>
<dbReference type="PANTHER" id="PTHR40787:SF3">
    <property type="entry name" value="PROTEIN TRANSPORT PROTEIN SEC39"/>
    <property type="match status" value="1"/>
</dbReference>
<feature type="signal peptide" evidence="1">
    <location>
        <begin position="1"/>
        <end position="18"/>
    </location>
</feature>
<dbReference type="SUPFAM" id="SSF48619">
    <property type="entry name" value="Phospholipase A2, PLA2"/>
    <property type="match status" value="1"/>
</dbReference>
<name>A0A3N2PVT8_SODAK</name>
<dbReference type="GeneID" id="39576517"/>
<dbReference type="Proteomes" id="UP000272025">
    <property type="component" value="Unassembled WGS sequence"/>
</dbReference>
<dbReference type="GO" id="GO:0050482">
    <property type="term" value="P:arachidonate secretion"/>
    <property type="evidence" value="ECO:0007669"/>
    <property type="project" value="InterPro"/>
</dbReference>
<keyword evidence="3" id="KW-1185">Reference proteome</keyword>
<dbReference type="PANTHER" id="PTHR40787">
    <property type="entry name" value="SECRETED PROTEIN"/>
    <property type="match status" value="1"/>
</dbReference>
<dbReference type="OrthoDB" id="5120271at2759"/>
<feature type="chain" id="PRO_5017979249" evidence="1">
    <location>
        <begin position="19"/>
        <end position="181"/>
    </location>
</feature>
<dbReference type="AlphaFoldDB" id="A0A3N2PVT8"/>
<dbReference type="Gene3D" id="1.20.90.10">
    <property type="entry name" value="Phospholipase A2 domain"/>
    <property type="match status" value="1"/>
</dbReference>
<dbReference type="InterPro" id="IPR036444">
    <property type="entry name" value="PLipase_A2_dom_sf"/>
</dbReference>
<reference evidence="2 3" key="1">
    <citation type="journal article" date="2018" name="Mol. Ecol.">
        <title>The obligate alkalophilic soda-lake fungus Sodiomyces alkalinus has shifted to a protein diet.</title>
        <authorList>
            <person name="Grum-Grzhimaylo A.A."/>
            <person name="Falkoski D.L."/>
            <person name="van den Heuvel J."/>
            <person name="Valero-Jimenez C.A."/>
            <person name="Min B."/>
            <person name="Choi I.G."/>
            <person name="Lipzen A."/>
            <person name="Daum C.G."/>
            <person name="Aanen D.K."/>
            <person name="Tsang A."/>
            <person name="Henrissat B."/>
            <person name="Bilanenko E.N."/>
            <person name="de Vries R.P."/>
            <person name="van Kan J.A.L."/>
            <person name="Grigoriev I.V."/>
            <person name="Debets A.J.M."/>
        </authorList>
    </citation>
    <scope>NUCLEOTIDE SEQUENCE [LARGE SCALE GENOMIC DNA]</scope>
    <source>
        <strain evidence="2 3">F11</strain>
    </source>
</reference>
<evidence type="ECO:0000313" key="2">
    <source>
        <dbReference type="EMBL" id="ROT38592.1"/>
    </source>
</evidence>